<evidence type="ECO:0000256" key="8">
    <source>
        <dbReference type="ARBA" id="ARBA00023136"/>
    </source>
</evidence>
<feature type="transmembrane region" description="Helical" evidence="9">
    <location>
        <begin position="6"/>
        <end position="24"/>
    </location>
</feature>
<proteinExistence type="inferred from homology"/>
<dbReference type="Pfam" id="PF03169">
    <property type="entry name" value="OPT"/>
    <property type="match status" value="1"/>
</dbReference>
<keyword evidence="3" id="KW-0813">Transport</keyword>
<dbReference type="OrthoDB" id="9986677at2759"/>
<evidence type="ECO:0000256" key="4">
    <source>
        <dbReference type="ARBA" id="ARBA00022692"/>
    </source>
</evidence>
<evidence type="ECO:0000256" key="3">
    <source>
        <dbReference type="ARBA" id="ARBA00022448"/>
    </source>
</evidence>
<comment type="similarity">
    <text evidence="2">Belongs to the oligopeptide OPT transporter family.</text>
</comment>
<dbReference type="EMBL" id="KZ993830">
    <property type="protein sequence ID" value="RKO94729.1"/>
    <property type="molecule type" value="Genomic_DNA"/>
</dbReference>
<dbReference type="Proteomes" id="UP000269721">
    <property type="component" value="Unassembled WGS sequence"/>
</dbReference>
<keyword evidence="7 9" id="KW-1133">Transmembrane helix</keyword>
<feature type="non-terminal residue" evidence="10">
    <location>
        <position position="1"/>
    </location>
</feature>
<keyword evidence="11" id="KW-1185">Reference proteome</keyword>
<organism evidence="10 11">
    <name type="scientific">Blyttiomyces helicus</name>
    <dbReference type="NCBI Taxonomy" id="388810"/>
    <lineage>
        <taxon>Eukaryota</taxon>
        <taxon>Fungi</taxon>
        <taxon>Fungi incertae sedis</taxon>
        <taxon>Chytridiomycota</taxon>
        <taxon>Chytridiomycota incertae sedis</taxon>
        <taxon>Chytridiomycetes</taxon>
        <taxon>Chytridiomycetes incertae sedis</taxon>
        <taxon>Blyttiomyces</taxon>
    </lineage>
</organism>
<dbReference type="GO" id="GO:0016020">
    <property type="term" value="C:membrane"/>
    <property type="evidence" value="ECO:0007669"/>
    <property type="project" value="UniProtKB-SubCell"/>
</dbReference>
<sequence length="298" mass="33196">WWGILLAMLSVMVFIVPIGMIYAISNIQIGTNVITEFLFGLGVPGKAIANVCFKTYGSNALSMANNLITDLKLAVYMKIPPKSMFITQLYATLIGGVVNYAVMDELIRNVPDICANHQPGKTFNPEWGATNTKIFYTASLIWGAIAPKRMFGSDSPYHPLLWCFLGGVVIPIPCFLLHRRYPNFGWNLVNWPIFLYAWGGGPVNGSGSSYVMILVTSYLSQFYAKRYRRNWYDKYNYTISAALDSGTICTAIILYLTVTLAKLGGGPGQQQGSYVFWALNPNVTQYADQDYCLNYTPV</sequence>
<keyword evidence="8 9" id="KW-0472">Membrane</keyword>
<evidence type="ECO:0000256" key="5">
    <source>
        <dbReference type="ARBA" id="ARBA00022856"/>
    </source>
</evidence>
<protein>
    <submittedName>
        <fullName evidence="10">OPT family small oligopeptide transporter</fullName>
    </submittedName>
</protein>
<evidence type="ECO:0000256" key="9">
    <source>
        <dbReference type="SAM" id="Phobius"/>
    </source>
</evidence>
<name>A0A4P9WNM4_9FUNG</name>
<feature type="transmembrane region" description="Helical" evidence="9">
    <location>
        <begin position="236"/>
        <end position="258"/>
    </location>
</feature>
<comment type="subcellular location">
    <subcellularLocation>
        <location evidence="1">Membrane</location>
        <topology evidence="1">Multi-pass membrane protein</topology>
    </subcellularLocation>
</comment>
<dbReference type="InterPro" id="IPR004648">
    <property type="entry name" value="Oligpept_transpt"/>
</dbReference>
<gene>
    <name evidence="10" type="ORF">BDK51DRAFT_17891</name>
</gene>
<dbReference type="PANTHER" id="PTHR22601">
    <property type="entry name" value="ISP4 LIKE PROTEIN"/>
    <property type="match status" value="1"/>
</dbReference>
<keyword evidence="4 9" id="KW-0812">Transmembrane</keyword>
<dbReference type="AlphaFoldDB" id="A0A4P9WNM4"/>
<dbReference type="GO" id="GO:0035673">
    <property type="term" value="F:oligopeptide transmembrane transporter activity"/>
    <property type="evidence" value="ECO:0007669"/>
    <property type="project" value="InterPro"/>
</dbReference>
<keyword evidence="6" id="KW-0653">Protein transport</keyword>
<reference evidence="11" key="1">
    <citation type="journal article" date="2018" name="Nat. Microbiol.">
        <title>Leveraging single-cell genomics to expand the fungal tree of life.</title>
        <authorList>
            <person name="Ahrendt S.R."/>
            <person name="Quandt C.A."/>
            <person name="Ciobanu D."/>
            <person name="Clum A."/>
            <person name="Salamov A."/>
            <person name="Andreopoulos B."/>
            <person name="Cheng J.F."/>
            <person name="Woyke T."/>
            <person name="Pelin A."/>
            <person name="Henrissat B."/>
            <person name="Reynolds N.K."/>
            <person name="Benny G.L."/>
            <person name="Smith M.E."/>
            <person name="James T.Y."/>
            <person name="Grigoriev I.V."/>
        </authorList>
    </citation>
    <scope>NUCLEOTIDE SEQUENCE [LARGE SCALE GENOMIC DNA]</scope>
</reference>
<feature type="transmembrane region" description="Helical" evidence="9">
    <location>
        <begin position="159"/>
        <end position="177"/>
    </location>
</feature>
<feature type="transmembrane region" description="Helical" evidence="9">
    <location>
        <begin position="85"/>
        <end position="102"/>
    </location>
</feature>
<dbReference type="InterPro" id="IPR004813">
    <property type="entry name" value="OPT"/>
</dbReference>
<dbReference type="NCBIfam" id="TIGR00728">
    <property type="entry name" value="OPT_sfam"/>
    <property type="match status" value="1"/>
</dbReference>
<evidence type="ECO:0000256" key="6">
    <source>
        <dbReference type="ARBA" id="ARBA00022927"/>
    </source>
</evidence>
<keyword evidence="5" id="KW-0571">Peptide transport</keyword>
<accession>A0A4P9WNM4</accession>
<dbReference type="GO" id="GO:0015031">
    <property type="term" value="P:protein transport"/>
    <property type="evidence" value="ECO:0007669"/>
    <property type="project" value="UniProtKB-KW"/>
</dbReference>
<evidence type="ECO:0000256" key="2">
    <source>
        <dbReference type="ARBA" id="ARBA00008807"/>
    </source>
</evidence>
<evidence type="ECO:0000256" key="7">
    <source>
        <dbReference type="ARBA" id="ARBA00022989"/>
    </source>
</evidence>
<evidence type="ECO:0000256" key="1">
    <source>
        <dbReference type="ARBA" id="ARBA00004141"/>
    </source>
</evidence>
<evidence type="ECO:0000313" key="10">
    <source>
        <dbReference type="EMBL" id="RKO94729.1"/>
    </source>
</evidence>
<evidence type="ECO:0000313" key="11">
    <source>
        <dbReference type="Proteomes" id="UP000269721"/>
    </source>
</evidence>